<evidence type="ECO:0000313" key="3">
    <source>
        <dbReference type="Proteomes" id="UP000294835"/>
    </source>
</evidence>
<keyword evidence="3" id="KW-1185">Reference proteome</keyword>
<dbReference type="AlphaFoldDB" id="A0A4R2Q109"/>
<evidence type="ECO:0000256" key="1">
    <source>
        <dbReference type="SAM" id="MobiDB-lite"/>
    </source>
</evidence>
<organism evidence="2 3">
    <name type="scientific">Rhodovulum marinum</name>
    <dbReference type="NCBI Taxonomy" id="320662"/>
    <lineage>
        <taxon>Bacteria</taxon>
        <taxon>Pseudomonadati</taxon>
        <taxon>Pseudomonadota</taxon>
        <taxon>Alphaproteobacteria</taxon>
        <taxon>Rhodobacterales</taxon>
        <taxon>Paracoccaceae</taxon>
        <taxon>Rhodovulum</taxon>
    </lineage>
</organism>
<dbReference type="EMBL" id="SLXP01000005">
    <property type="protein sequence ID" value="TCP41364.1"/>
    <property type="molecule type" value="Genomic_DNA"/>
</dbReference>
<evidence type="ECO:0008006" key="4">
    <source>
        <dbReference type="Google" id="ProtNLM"/>
    </source>
</evidence>
<accession>A0A4R2Q109</accession>
<sequence>MRRLPRPWSAHPLPQDRPFGPDDCLMIAYEGLPPRGVQHAVLMKGNVRGQDTCLALCPYPKREQAENPDRAGFPSRPRKGHDPKDESELFAADALRWMNEVLARIQELEEALDDPSDVWARLRAAWKRAEREEDPRMAEIVKQARELKPVLGALLKRIRRVLRRHRELTPLDRVQEMDRASMVWLSRQPGRSVAERAGAGQRILATVRQENFDTLENRVLHAYARLAADAAREWMREHPRAKESARYAQVDALRKTCRTLGAVLVELDVSVAEPGCTPNYVLMQDRDYRSVREGWERLLKRDKAIDDLWAWQAQTWTDFAVLAVTLAIDELDEAQLVAQSPINWRAEAETGRWFDQDRPIAVFWLRKTGRIVEVQARPETPGSLLTAARAHVALRITDPTRSEIPHRVAVWTPHAMRRIDLDAAVQEAAALVDQLQPLAMTEILRHGLILTPAHGSPETARANGRVSRVNGIALGASGESLAAGLRAVREFVRSEFYGLPT</sequence>
<evidence type="ECO:0000313" key="2">
    <source>
        <dbReference type="EMBL" id="TCP41364.1"/>
    </source>
</evidence>
<name>A0A4R2Q109_9RHOB</name>
<reference evidence="2 3" key="1">
    <citation type="submission" date="2019-03" db="EMBL/GenBank/DDBJ databases">
        <title>Genomic Encyclopedia of Type Strains, Phase IV (KMG-IV): sequencing the most valuable type-strain genomes for metagenomic binning, comparative biology and taxonomic classification.</title>
        <authorList>
            <person name="Goeker M."/>
        </authorList>
    </citation>
    <scope>NUCLEOTIDE SEQUENCE [LARGE SCALE GENOMIC DNA]</scope>
    <source>
        <strain evidence="2 3">DSM 18063</strain>
    </source>
</reference>
<comment type="caution">
    <text evidence="2">The sequence shown here is derived from an EMBL/GenBank/DDBJ whole genome shotgun (WGS) entry which is preliminary data.</text>
</comment>
<gene>
    <name evidence="2" type="ORF">EV662_105110</name>
</gene>
<protein>
    <recommendedName>
        <fullName evidence="4">DUF2357 domain-containing protein</fullName>
    </recommendedName>
</protein>
<feature type="region of interest" description="Disordered" evidence="1">
    <location>
        <begin position="64"/>
        <end position="85"/>
    </location>
</feature>
<dbReference type="Proteomes" id="UP000294835">
    <property type="component" value="Unassembled WGS sequence"/>
</dbReference>
<proteinExistence type="predicted"/>